<reference evidence="1 2" key="1">
    <citation type="submission" date="2019-03" db="EMBL/GenBank/DDBJ databases">
        <title>Sapientia aquatica gen. nov., sp. nov., isolated from a crater lake.</title>
        <authorList>
            <person name="Felfoldi T."/>
            <person name="Szabo A."/>
            <person name="Toth E."/>
            <person name="Schumann P."/>
            <person name="Keki Z."/>
            <person name="Marialigeti K."/>
            <person name="Mathe I."/>
        </authorList>
    </citation>
    <scope>NUCLEOTIDE SEQUENCE [LARGE SCALE GENOMIC DNA]</scope>
    <source>
        <strain evidence="1 2">SA-152</strain>
    </source>
</reference>
<keyword evidence="2" id="KW-1185">Reference proteome</keyword>
<gene>
    <name evidence="1" type="ORF">E2I14_07850</name>
</gene>
<dbReference type="RefSeq" id="WP_133327203.1">
    <property type="nucleotide sequence ID" value="NZ_SMYL01000003.1"/>
</dbReference>
<dbReference type="Proteomes" id="UP000294829">
    <property type="component" value="Unassembled WGS sequence"/>
</dbReference>
<dbReference type="EMBL" id="SMYL01000003">
    <property type="protein sequence ID" value="TDK66379.1"/>
    <property type="molecule type" value="Genomic_DNA"/>
</dbReference>
<evidence type="ECO:0000313" key="1">
    <source>
        <dbReference type="EMBL" id="TDK66379.1"/>
    </source>
</evidence>
<accession>A0A4R5W483</accession>
<organism evidence="1 2">
    <name type="scientific">Sapientia aquatica</name>
    <dbReference type="NCBI Taxonomy" id="1549640"/>
    <lineage>
        <taxon>Bacteria</taxon>
        <taxon>Pseudomonadati</taxon>
        <taxon>Pseudomonadota</taxon>
        <taxon>Betaproteobacteria</taxon>
        <taxon>Burkholderiales</taxon>
        <taxon>Oxalobacteraceae</taxon>
        <taxon>Sapientia</taxon>
    </lineage>
</organism>
<dbReference type="AlphaFoldDB" id="A0A4R5W483"/>
<dbReference type="PROSITE" id="PS51257">
    <property type="entry name" value="PROKAR_LIPOPROTEIN"/>
    <property type="match status" value="1"/>
</dbReference>
<dbReference type="InterPro" id="IPR011990">
    <property type="entry name" value="TPR-like_helical_dom_sf"/>
</dbReference>
<dbReference type="OrthoDB" id="6899599at2"/>
<protein>
    <submittedName>
        <fullName evidence="1">Tetratricopeptide repeat protein</fullName>
    </submittedName>
</protein>
<name>A0A4R5W483_9BURK</name>
<evidence type="ECO:0000313" key="2">
    <source>
        <dbReference type="Proteomes" id="UP000294829"/>
    </source>
</evidence>
<dbReference type="Gene3D" id="1.25.40.10">
    <property type="entry name" value="Tetratricopeptide repeat domain"/>
    <property type="match status" value="1"/>
</dbReference>
<dbReference type="SUPFAM" id="SSF48452">
    <property type="entry name" value="TPR-like"/>
    <property type="match status" value="1"/>
</dbReference>
<sequence length="195" mass="22257">MNKHPGLLCITTWLLVGCSAFGVIETNDPGQKLAQARQLFSILDRPLPAERLIRESIDIYTANNDNAGLAEAYRYYAFFFKSPSVTHWEHVYAPNGFLDKSAKFDGRYEMSIKYFDLSLAEWNRIGRHDWDANIELNKASAYLQMNQNENACRSYSLSLLADQQYHINGRIDLPNGYGTSNEYISALMRLVPCKS</sequence>
<comment type="caution">
    <text evidence="1">The sequence shown here is derived from an EMBL/GenBank/DDBJ whole genome shotgun (WGS) entry which is preliminary data.</text>
</comment>
<proteinExistence type="predicted"/>